<dbReference type="Proteomes" id="UP001557470">
    <property type="component" value="Unassembled WGS sequence"/>
</dbReference>
<evidence type="ECO:0000313" key="3">
    <source>
        <dbReference type="Proteomes" id="UP001557470"/>
    </source>
</evidence>
<feature type="region of interest" description="Disordered" evidence="1">
    <location>
        <begin position="16"/>
        <end position="80"/>
    </location>
</feature>
<protein>
    <submittedName>
        <fullName evidence="2">Uncharacterized protein</fullName>
    </submittedName>
</protein>
<evidence type="ECO:0000256" key="1">
    <source>
        <dbReference type="SAM" id="MobiDB-lite"/>
    </source>
</evidence>
<proteinExistence type="predicted"/>
<feature type="compositionally biased region" description="Low complexity" evidence="1">
    <location>
        <begin position="68"/>
        <end position="80"/>
    </location>
</feature>
<sequence length="143" mass="15354">MCTERTKDLLERVIRSSELQGLCPPGTPKTAPSQETRADPEPRFLTHSSSIAEPPPVACPESVDGLPSAGCSVSSTGSSPMGCLGRQVRLPMDHPCTLLRSNSRKQSLHSQNPAFRLARPSPSFSHNTIILGDAPEMGFLPLH</sequence>
<comment type="caution">
    <text evidence="2">The sequence shown here is derived from an EMBL/GenBank/DDBJ whole genome shotgun (WGS) entry which is preliminary data.</text>
</comment>
<name>A0ABD0WWF0_UMBPY</name>
<dbReference type="EMBL" id="JAGEUA010000004">
    <property type="protein sequence ID" value="KAL0984611.1"/>
    <property type="molecule type" value="Genomic_DNA"/>
</dbReference>
<dbReference type="AlphaFoldDB" id="A0ABD0WWF0"/>
<organism evidence="2 3">
    <name type="scientific">Umbra pygmaea</name>
    <name type="common">Eastern mudminnow</name>
    <dbReference type="NCBI Taxonomy" id="75934"/>
    <lineage>
        <taxon>Eukaryota</taxon>
        <taxon>Metazoa</taxon>
        <taxon>Chordata</taxon>
        <taxon>Craniata</taxon>
        <taxon>Vertebrata</taxon>
        <taxon>Euteleostomi</taxon>
        <taxon>Actinopterygii</taxon>
        <taxon>Neopterygii</taxon>
        <taxon>Teleostei</taxon>
        <taxon>Protacanthopterygii</taxon>
        <taxon>Esociformes</taxon>
        <taxon>Umbridae</taxon>
        <taxon>Umbra</taxon>
    </lineage>
</organism>
<reference evidence="2 3" key="1">
    <citation type="submission" date="2024-06" db="EMBL/GenBank/DDBJ databases">
        <authorList>
            <person name="Pan Q."/>
            <person name="Wen M."/>
            <person name="Jouanno E."/>
            <person name="Zahm M."/>
            <person name="Klopp C."/>
            <person name="Cabau C."/>
            <person name="Louis A."/>
            <person name="Berthelot C."/>
            <person name="Parey E."/>
            <person name="Roest Crollius H."/>
            <person name="Montfort J."/>
            <person name="Robinson-Rechavi M."/>
            <person name="Bouchez O."/>
            <person name="Lampietro C."/>
            <person name="Lopez Roques C."/>
            <person name="Donnadieu C."/>
            <person name="Postlethwait J."/>
            <person name="Bobe J."/>
            <person name="Verreycken H."/>
            <person name="Guiguen Y."/>
        </authorList>
    </citation>
    <scope>NUCLEOTIDE SEQUENCE [LARGE SCALE GENOMIC DNA]</scope>
    <source>
        <strain evidence="2">Up_M1</strain>
        <tissue evidence="2">Testis</tissue>
    </source>
</reference>
<accession>A0ABD0WWF0</accession>
<evidence type="ECO:0000313" key="2">
    <source>
        <dbReference type="EMBL" id="KAL0984611.1"/>
    </source>
</evidence>
<gene>
    <name evidence="2" type="ORF">UPYG_G00144110</name>
</gene>
<keyword evidence="3" id="KW-1185">Reference proteome</keyword>